<accession>A0A4R5CFS7</accession>
<dbReference type="InterPro" id="IPR000600">
    <property type="entry name" value="ROK"/>
</dbReference>
<dbReference type="Gene3D" id="1.10.10.10">
    <property type="entry name" value="Winged helix-like DNA-binding domain superfamily/Winged helix DNA-binding domain"/>
    <property type="match status" value="1"/>
</dbReference>
<dbReference type="GO" id="GO:0006355">
    <property type="term" value="P:regulation of DNA-templated transcription"/>
    <property type="evidence" value="ECO:0007669"/>
    <property type="project" value="InterPro"/>
</dbReference>
<reference evidence="3 4" key="1">
    <citation type="submission" date="2019-03" db="EMBL/GenBank/DDBJ databases">
        <title>Draft genome sequences of novel Actinobacteria.</title>
        <authorList>
            <person name="Sahin N."/>
            <person name="Ay H."/>
            <person name="Saygin H."/>
        </authorList>
    </citation>
    <scope>NUCLEOTIDE SEQUENCE [LARGE SCALE GENOMIC DNA]</scope>
    <source>
        <strain evidence="3 4">5K138</strain>
    </source>
</reference>
<dbReference type="Pfam" id="PF00480">
    <property type="entry name" value="ROK"/>
    <property type="match status" value="1"/>
</dbReference>
<dbReference type="SUPFAM" id="SSF53067">
    <property type="entry name" value="Actin-like ATPase domain"/>
    <property type="match status" value="1"/>
</dbReference>
<dbReference type="InterPro" id="IPR005471">
    <property type="entry name" value="Tscrpt_reg_IclR_N"/>
</dbReference>
<dbReference type="InterPro" id="IPR036388">
    <property type="entry name" value="WH-like_DNA-bd_sf"/>
</dbReference>
<evidence type="ECO:0000259" key="2">
    <source>
        <dbReference type="Pfam" id="PF09339"/>
    </source>
</evidence>
<name>A0A4R5CFS7_9ACTN</name>
<dbReference type="Gene3D" id="3.30.420.40">
    <property type="match status" value="2"/>
</dbReference>
<feature type="domain" description="HTH iclR-type" evidence="2">
    <location>
        <begin position="25"/>
        <end position="67"/>
    </location>
</feature>
<sequence>MNDGLVPDRGLTPADQVFLRRHNLAMVLRDLRDAGPRSRARIAADTGLNKATVSSLVAELAELGLVRDGDVERAGGVGRPGQTVEIDGRVCGLGAEVNVDYVAVLVLDLRGEEIFYQRTPLDVPRLGVEKTLDELAAAIAGAVGAAGASGHDVAGVTVGIPGMVETAPGVLRHAPNVGWREVRVADELATRLGGPDVAIRVDNDANLSALAEYAMGASAGTPDLVYVTGETGVGGGVIADGVLLRGTEGYGGEIGHLPIGDPAHPCGCGKLGCWETSVGLAALLREVADPGDPVTDPSVDLEVRLAEIRRRAELGDGRTLRGLEAVGTSLGLGAAILVNLFNPRVIMLGGYFAVLGEFFLPAMETELDKRVVAPARGGCRIELSALGFTAACRGGAHVALEAVLTDPASVAPAAEAAVTAPAAPAAAEPIPSRLPGGMA</sequence>
<comment type="similarity">
    <text evidence="1">Belongs to the ROK (NagC/XylR) family.</text>
</comment>
<evidence type="ECO:0000256" key="1">
    <source>
        <dbReference type="ARBA" id="ARBA00006479"/>
    </source>
</evidence>
<evidence type="ECO:0000313" key="3">
    <source>
        <dbReference type="EMBL" id="TDD97270.1"/>
    </source>
</evidence>
<gene>
    <name evidence="3" type="ORF">E1269_29720</name>
</gene>
<dbReference type="OrthoDB" id="5174513at2"/>
<evidence type="ECO:0000313" key="4">
    <source>
        <dbReference type="Proteomes" id="UP000294739"/>
    </source>
</evidence>
<dbReference type="PANTHER" id="PTHR18964:SF149">
    <property type="entry name" value="BIFUNCTIONAL UDP-N-ACETYLGLUCOSAMINE 2-EPIMERASE_N-ACETYLMANNOSAMINE KINASE"/>
    <property type="match status" value="1"/>
</dbReference>
<dbReference type="Pfam" id="PF09339">
    <property type="entry name" value="HTH_IclR"/>
    <property type="match status" value="1"/>
</dbReference>
<dbReference type="PANTHER" id="PTHR18964">
    <property type="entry name" value="ROK (REPRESSOR, ORF, KINASE) FAMILY"/>
    <property type="match status" value="1"/>
</dbReference>
<comment type="caution">
    <text evidence="3">The sequence shown here is derived from an EMBL/GenBank/DDBJ whole genome shotgun (WGS) entry which is preliminary data.</text>
</comment>
<dbReference type="InterPro" id="IPR043129">
    <property type="entry name" value="ATPase_NBD"/>
</dbReference>
<dbReference type="EMBL" id="SMKZ01000075">
    <property type="protein sequence ID" value="TDD97270.1"/>
    <property type="molecule type" value="Genomic_DNA"/>
</dbReference>
<dbReference type="InterPro" id="IPR036390">
    <property type="entry name" value="WH_DNA-bd_sf"/>
</dbReference>
<dbReference type="GO" id="GO:0003677">
    <property type="term" value="F:DNA binding"/>
    <property type="evidence" value="ECO:0007669"/>
    <property type="project" value="InterPro"/>
</dbReference>
<dbReference type="Proteomes" id="UP000294739">
    <property type="component" value="Unassembled WGS sequence"/>
</dbReference>
<organism evidence="3 4">
    <name type="scientific">Jiangella asiatica</name>
    <dbReference type="NCBI Taxonomy" id="2530372"/>
    <lineage>
        <taxon>Bacteria</taxon>
        <taxon>Bacillati</taxon>
        <taxon>Actinomycetota</taxon>
        <taxon>Actinomycetes</taxon>
        <taxon>Jiangellales</taxon>
        <taxon>Jiangellaceae</taxon>
        <taxon>Jiangella</taxon>
    </lineage>
</organism>
<dbReference type="SUPFAM" id="SSF46785">
    <property type="entry name" value="Winged helix' DNA-binding domain"/>
    <property type="match status" value="1"/>
</dbReference>
<protein>
    <submittedName>
        <fullName evidence="3">ROK family transcriptional regulator</fullName>
    </submittedName>
</protein>
<dbReference type="AlphaFoldDB" id="A0A4R5CFS7"/>
<keyword evidence="4" id="KW-1185">Reference proteome</keyword>
<dbReference type="RefSeq" id="WP_131901480.1">
    <property type="nucleotide sequence ID" value="NZ_SMKZ01000075.1"/>
</dbReference>
<proteinExistence type="inferred from homology"/>
<dbReference type="InParanoid" id="A0A4R5CFS7"/>